<keyword evidence="2" id="KW-1185">Reference proteome</keyword>
<dbReference type="OrthoDB" id="3831401at2"/>
<reference evidence="1 2" key="1">
    <citation type="submission" date="2017-11" db="EMBL/GenBank/DDBJ databases">
        <title>Genomic Encyclopedia of Archaeal and Bacterial Type Strains, Phase II (KMG-II): From Individual Species to Whole Genera.</title>
        <authorList>
            <person name="Goeker M."/>
        </authorList>
    </citation>
    <scope>NUCLEOTIDE SEQUENCE [LARGE SCALE GENOMIC DNA]</scope>
    <source>
        <strain evidence="1 2">DSM 25625</strain>
    </source>
</reference>
<protein>
    <submittedName>
        <fullName evidence="1">Uncharacterized protein</fullName>
    </submittedName>
</protein>
<evidence type="ECO:0000313" key="1">
    <source>
        <dbReference type="EMBL" id="PJJ63869.1"/>
    </source>
</evidence>
<sequence length="203" mass="22579">MISSGYPDSDQVLGDLGGSFVHAFIDAVDGARADFAAFKQWQPGWFPSFTGRFTANFLHERIWDRLVRVVDGMEGIHVNDREPVRELRSGTTYLIRIKRHHPGDRISAYPTEASSAFWSNSILTLEGLESFSLALGYYWDADLRAVGDAILSFRDGKDNPIWAIQLRRDAGNASGFSWTPVAPDLPEIDLSGVIREAEEESGS</sequence>
<accession>A0A2M9C0L3</accession>
<dbReference type="Proteomes" id="UP000230161">
    <property type="component" value="Unassembled WGS sequence"/>
</dbReference>
<dbReference type="EMBL" id="PGFB01000002">
    <property type="protein sequence ID" value="PJJ63869.1"/>
    <property type="molecule type" value="Genomic_DNA"/>
</dbReference>
<dbReference type="AlphaFoldDB" id="A0A2M9C0L3"/>
<gene>
    <name evidence="1" type="ORF">CLV54_1548</name>
</gene>
<dbReference type="RefSeq" id="WP_100344319.1">
    <property type="nucleotide sequence ID" value="NZ_PGFB01000002.1"/>
</dbReference>
<name>A0A2M9C0L3_9MICO</name>
<comment type="caution">
    <text evidence="1">The sequence shown here is derived from an EMBL/GenBank/DDBJ whole genome shotgun (WGS) entry which is preliminary data.</text>
</comment>
<organism evidence="1 2">
    <name type="scientific">Compostimonas suwonensis</name>
    <dbReference type="NCBI Taxonomy" id="1048394"/>
    <lineage>
        <taxon>Bacteria</taxon>
        <taxon>Bacillati</taxon>
        <taxon>Actinomycetota</taxon>
        <taxon>Actinomycetes</taxon>
        <taxon>Micrococcales</taxon>
        <taxon>Microbacteriaceae</taxon>
        <taxon>Compostimonas</taxon>
    </lineage>
</organism>
<evidence type="ECO:0000313" key="2">
    <source>
        <dbReference type="Proteomes" id="UP000230161"/>
    </source>
</evidence>
<proteinExistence type="predicted"/>